<keyword evidence="4" id="KW-0408">Iron</keyword>
<dbReference type="Pfam" id="PF01880">
    <property type="entry name" value="Desulfoferrodox"/>
    <property type="match status" value="1"/>
</dbReference>
<evidence type="ECO:0000256" key="4">
    <source>
        <dbReference type="ARBA" id="ARBA00023014"/>
    </source>
</evidence>
<comment type="caution">
    <text evidence="6">The sequence shown here is derived from an EMBL/GenBank/DDBJ whole genome shotgun (WGS) entry which is preliminary data.</text>
</comment>
<evidence type="ECO:0000313" key="6">
    <source>
        <dbReference type="EMBL" id="MCJ8500870.1"/>
    </source>
</evidence>
<gene>
    <name evidence="6" type="ORF">MRX98_09835</name>
</gene>
<keyword evidence="4" id="KW-0411">Iron-sulfur</keyword>
<evidence type="ECO:0000256" key="2">
    <source>
        <dbReference type="ARBA" id="ARBA00011771"/>
    </source>
</evidence>
<feature type="domain" description="Desulfoferrodoxin ferrous iron-binding" evidence="5">
    <location>
        <begin position="41"/>
        <end position="125"/>
    </location>
</feature>
<keyword evidence="3" id="KW-0560">Oxidoreductase</keyword>
<reference evidence="6" key="1">
    <citation type="submission" date="2022-04" db="EMBL/GenBank/DDBJ databases">
        <title>Desulfatitalea alkaliphila sp. nov., a novel anaerobic sulfate-reducing bacterium isolated from terrestrial mud volcano, Taman Peninsula, Russia.</title>
        <authorList>
            <person name="Khomyakova M.A."/>
            <person name="Merkel A.Y."/>
            <person name="Slobodkin A.I."/>
        </authorList>
    </citation>
    <scope>NUCLEOTIDE SEQUENCE</scope>
    <source>
        <strain evidence="6">M08but</strain>
    </source>
</reference>
<dbReference type="Proteomes" id="UP001165427">
    <property type="component" value="Unassembled WGS sequence"/>
</dbReference>
<dbReference type="InterPro" id="IPR006311">
    <property type="entry name" value="TAT_signal"/>
</dbReference>
<dbReference type="InterPro" id="IPR019546">
    <property type="entry name" value="TAT_signal_bac_arc"/>
</dbReference>
<dbReference type="PROSITE" id="PS51318">
    <property type="entry name" value="TAT"/>
    <property type="match status" value="1"/>
</dbReference>
<dbReference type="InterPro" id="IPR002742">
    <property type="entry name" value="Desulfoferrodoxin_Fe-bd_dom"/>
</dbReference>
<sequence>MEKKEHAPQGFSRRDFMKTAAGMVAAGLVLRAKPATANKSAVRIVAPDSAAAGEEIVIELHVTHSGNSFFHYTNWVALEINGEEAQRWEYSGRNRPEDENFTVTLRHTMRETIHVKAEANCNLHGSEGPAEATVTLS</sequence>
<dbReference type="EMBL" id="JALJRB010000009">
    <property type="protein sequence ID" value="MCJ8500870.1"/>
    <property type="molecule type" value="Genomic_DNA"/>
</dbReference>
<keyword evidence="7" id="KW-1185">Reference proteome</keyword>
<dbReference type="AlphaFoldDB" id="A0AA41R4N9"/>
<evidence type="ECO:0000313" key="7">
    <source>
        <dbReference type="Proteomes" id="UP001165427"/>
    </source>
</evidence>
<proteinExistence type="predicted"/>
<evidence type="ECO:0000256" key="1">
    <source>
        <dbReference type="ARBA" id="ARBA00004196"/>
    </source>
</evidence>
<name>A0AA41R4N9_9BACT</name>
<dbReference type="GO" id="GO:0005506">
    <property type="term" value="F:iron ion binding"/>
    <property type="evidence" value="ECO:0007669"/>
    <property type="project" value="InterPro"/>
</dbReference>
<dbReference type="Gene3D" id="2.60.40.730">
    <property type="entry name" value="SOR catalytic domain"/>
    <property type="match status" value="1"/>
</dbReference>
<dbReference type="InterPro" id="IPR036073">
    <property type="entry name" value="Desulfoferrodoxin_Fe-bd_dom_sf"/>
</dbReference>
<dbReference type="NCBIfam" id="TIGR01409">
    <property type="entry name" value="TAT_signal_seq"/>
    <property type="match status" value="1"/>
</dbReference>
<evidence type="ECO:0000259" key="5">
    <source>
        <dbReference type="Pfam" id="PF01880"/>
    </source>
</evidence>
<comment type="subcellular location">
    <subcellularLocation>
        <location evidence="1">Cell envelope</location>
    </subcellularLocation>
</comment>
<comment type="subunit">
    <text evidence="2">Heterodimer of a large and a small subunit.</text>
</comment>
<dbReference type="GO" id="GO:0051536">
    <property type="term" value="F:iron-sulfur cluster binding"/>
    <property type="evidence" value="ECO:0007669"/>
    <property type="project" value="UniProtKB-KW"/>
</dbReference>
<dbReference type="GO" id="GO:0016491">
    <property type="term" value="F:oxidoreductase activity"/>
    <property type="evidence" value="ECO:0007669"/>
    <property type="project" value="UniProtKB-KW"/>
</dbReference>
<keyword evidence="4" id="KW-0479">Metal-binding</keyword>
<dbReference type="GO" id="GO:0030313">
    <property type="term" value="C:cell envelope"/>
    <property type="evidence" value="ECO:0007669"/>
    <property type="project" value="UniProtKB-SubCell"/>
</dbReference>
<dbReference type="RefSeq" id="WP_246906556.1">
    <property type="nucleotide sequence ID" value="NZ_JALJRB010000009.1"/>
</dbReference>
<protein>
    <submittedName>
        <fullName evidence="6">Twin-arginine translocation signal domain-containing protein</fullName>
    </submittedName>
</protein>
<organism evidence="6 7">
    <name type="scientific">Desulfatitalea alkaliphila</name>
    <dbReference type="NCBI Taxonomy" id="2929485"/>
    <lineage>
        <taxon>Bacteria</taxon>
        <taxon>Pseudomonadati</taxon>
        <taxon>Thermodesulfobacteriota</taxon>
        <taxon>Desulfobacteria</taxon>
        <taxon>Desulfobacterales</taxon>
        <taxon>Desulfosarcinaceae</taxon>
        <taxon>Desulfatitalea</taxon>
    </lineage>
</organism>
<evidence type="ECO:0000256" key="3">
    <source>
        <dbReference type="ARBA" id="ARBA00023002"/>
    </source>
</evidence>
<accession>A0AA41R4N9</accession>